<evidence type="ECO:0000313" key="1">
    <source>
        <dbReference type="EMBL" id="JAT78740.1"/>
    </source>
</evidence>
<dbReference type="EMBL" id="GETE01001190">
    <property type="protein sequence ID" value="JAT78740.1"/>
    <property type="molecule type" value="Transcribed_RNA"/>
</dbReference>
<feature type="non-terminal residue" evidence="1">
    <location>
        <position position="1"/>
    </location>
</feature>
<accession>A0A1D2AHR0</accession>
<organism evidence="1">
    <name type="scientific">Ornithodoros brasiliensis</name>
    <name type="common">Mouro tick</name>
    <dbReference type="NCBI Taxonomy" id="888526"/>
    <lineage>
        <taxon>Eukaryota</taxon>
        <taxon>Metazoa</taxon>
        <taxon>Ecdysozoa</taxon>
        <taxon>Arthropoda</taxon>
        <taxon>Chelicerata</taxon>
        <taxon>Arachnida</taxon>
        <taxon>Acari</taxon>
        <taxon>Parasitiformes</taxon>
        <taxon>Ixodida</taxon>
        <taxon>Ixodoidea</taxon>
        <taxon>Argasidae</taxon>
        <taxon>Ornithodorinae</taxon>
        <taxon>Ornithodoros</taxon>
    </lineage>
</organism>
<proteinExistence type="predicted"/>
<dbReference type="AlphaFoldDB" id="A0A1D2AHR0"/>
<name>A0A1D2AHR0_ORNBR</name>
<reference evidence="1" key="1">
    <citation type="submission" date="2016-07" db="EMBL/GenBank/DDBJ databases">
        <title>Salivary Glands transcriptome analysis on engorged females of Ornithodoros brasiliensis (Acari:Argasidae).</title>
        <authorList>
            <person name="Simons S.M."/>
            <person name="Carvalho E."/>
            <person name="Junqueira-de-Azevedo I."/>
            <person name="Ho P.L."/>
            <person name="Giovanni D."/>
            <person name="Mendonca R."/>
            <person name="Onofrio V."/>
            <person name="Landulfo G."/>
            <person name="Ramirez D."/>
            <person name="Barros-Battesti D."/>
        </authorList>
    </citation>
    <scope>NUCLEOTIDE SEQUENCE</scope>
    <source>
        <strain evidence="1">Female</strain>
        <tissue evidence="1">Salivary gland</tissue>
    </source>
</reference>
<protein>
    <submittedName>
        <fullName evidence="1">Uncharacterized protein</fullName>
    </submittedName>
</protein>
<sequence>SFPGFEEQKYQNFQHSTIRPCRRRHSWSCTENRVKRIRSGSRFPESIRDRSLFCLCSLNRAFCSFFDRTESSANWYTMIGIISTQ</sequence>